<feature type="transmembrane region" description="Helical" evidence="8">
    <location>
        <begin position="6"/>
        <end position="23"/>
    </location>
</feature>
<reference evidence="10 11" key="1">
    <citation type="submission" date="2015-09" db="EMBL/GenBank/DDBJ databases">
        <authorList>
            <consortium name="Pathogen Informatics"/>
        </authorList>
    </citation>
    <scope>NUCLEOTIDE SEQUENCE [LARGE SCALE GENOMIC DNA]</scope>
    <source>
        <strain evidence="10 11">2789STDY5834855</strain>
    </source>
</reference>
<evidence type="ECO:0000256" key="4">
    <source>
        <dbReference type="ARBA" id="ARBA00022692"/>
    </source>
</evidence>
<organism evidence="10 11">
    <name type="scientific">Clostridium disporicum</name>
    <dbReference type="NCBI Taxonomy" id="84024"/>
    <lineage>
        <taxon>Bacteria</taxon>
        <taxon>Bacillati</taxon>
        <taxon>Bacillota</taxon>
        <taxon>Clostridia</taxon>
        <taxon>Eubacteriales</taxon>
        <taxon>Clostridiaceae</taxon>
        <taxon>Clostridium</taxon>
    </lineage>
</organism>
<dbReference type="InterPro" id="IPR023090">
    <property type="entry name" value="UPF0702_alpha/beta_dom_sf"/>
</dbReference>
<evidence type="ECO:0000256" key="3">
    <source>
        <dbReference type="ARBA" id="ARBA00022475"/>
    </source>
</evidence>
<evidence type="ECO:0000256" key="2">
    <source>
        <dbReference type="ARBA" id="ARBA00006448"/>
    </source>
</evidence>
<dbReference type="Proteomes" id="UP000095558">
    <property type="component" value="Unassembled WGS sequence"/>
</dbReference>
<evidence type="ECO:0000256" key="1">
    <source>
        <dbReference type="ARBA" id="ARBA00004651"/>
    </source>
</evidence>
<protein>
    <submittedName>
        <fullName evidence="10">Protein of uncharacterized function (DUF421)</fullName>
    </submittedName>
</protein>
<name>A0A174D0T4_9CLOT</name>
<evidence type="ECO:0000256" key="5">
    <source>
        <dbReference type="ARBA" id="ARBA00022989"/>
    </source>
</evidence>
<dbReference type="Pfam" id="PF04239">
    <property type="entry name" value="DUF421"/>
    <property type="match status" value="1"/>
</dbReference>
<dbReference type="Gene3D" id="3.30.240.20">
    <property type="entry name" value="bsu07140 like domains"/>
    <property type="match status" value="2"/>
</dbReference>
<evidence type="ECO:0000256" key="7">
    <source>
        <dbReference type="SAM" id="MobiDB-lite"/>
    </source>
</evidence>
<comment type="subcellular location">
    <subcellularLocation>
        <location evidence="1">Cell membrane</location>
        <topology evidence="1">Multi-pass membrane protein</topology>
    </subcellularLocation>
</comment>
<keyword evidence="4 8" id="KW-0812">Transmembrane</keyword>
<proteinExistence type="inferred from homology"/>
<feature type="transmembrane region" description="Helical" evidence="8">
    <location>
        <begin position="54"/>
        <end position="73"/>
    </location>
</feature>
<dbReference type="AlphaFoldDB" id="A0A174D0T4"/>
<comment type="similarity">
    <text evidence="2">Belongs to the UPF0702 family.</text>
</comment>
<keyword evidence="6 8" id="KW-0472">Membrane</keyword>
<feature type="domain" description="YetF C-terminal" evidence="9">
    <location>
        <begin position="79"/>
        <end position="280"/>
    </location>
</feature>
<evidence type="ECO:0000313" key="11">
    <source>
        <dbReference type="Proteomes" id="UP000095558"/>
    </source>
</evidence>
<evidence type="ECO:0000313" key="10">
    <source>
        <dbReference type="EMBL" id="CUO19282.1"/>
    </source>
</evidence>
<dbReference type="PANTHER" id="PTHR34582:SF6">
    <property type="entry name" value="UPF0702 TRANSMEMBRANE PROTEIN YCAP"/>
    <property type="match status" value="1"/>
</dbReference>
<feature type="region of interest" description="Disordered" evidence="7">
    <location>
        <begin position="154"/>
        <end position="231"/>
    </location>
</feature>
<evidence type="ECO:0000259" key="9">
    <source>
        <dbReference type="Pfam" id="PF04239"/>
    </source>
</evidence>
<feature type="compositionally biased region" description="Low complexity" evidence="7">
    <location>
        <begin position="157"/>
        <end position="228"/>
    </location>
</feature>
<gene>
    <name evidence="10" type="primary">yetF_2</name>
    <name evidence="10" type="ORF">ERS852470_01679</name>
</gene>
<sequence length="302" mass="33223">MFIVLIRTIFLYFLVILVMRLMGKRQIGELQPYEFVITIMISDLAALPMQDTRLPLILGIIPILTLLFIKTILTQLQLKSQFTRKILEGEPCILVCKGKINYQALKRQQINLDELMEELRLAGYFDLNEIQYAILENNGQLSFLTSQSSSSGGGGCNTSCSTNTQPLSSGSQNSSSAQSSSSNSPNSNSNTSGSESSSKNNKKSNPTNSSGTSSSQSSGSSSNSGNSSATQRPSLPIIYVLDGHVNKNALTTSGKNKVWIEHELKKRHIDSIKDVLIAMIDTQGKFYYQLYDKNEKEKGAKK</sequence>
<accession>A0A174D0T4</accession>
<evidence type="ECO:0000256" key="6">
    <source>
        <dbReference type="ARBA" id="ARBA00023136"/>
    </source>
</evidence>
<dbReference type="GO" id="GO:0005886">
    <property type="term" value="C:plasma membrane"/>
    <property type="evidence" value="ECO:0007669"/>
    <property type="project" value="UniProtKB-SubCell"/>
</dbReference>
<keyword evidence="3" id="KW-1003">Cell membrane</keyword>
<evidence type="ECO:0000256" key="8">
    <source>
        <dbReference type="SAM" id="Phobius"/>
    </source>
</evidence>
<dbReference type="InterPro" id="IPR007353">
    <property type="entry name" value="DUF421"/>
</dbReference>
<dbReference type="EMBL" id="CYZV01000016">
    <property type="protein sequence ID" value="CUO19282.1"/>
    <property type="molecule type" value="Genomic_DNA"/>
</dbReference>
<dbReference type="PANTHER" id="PTHR34582">
    <property type="entry name" value="UPF0702 TRANSMEMBRANE PROTEIN YCAP"/>
    <property type="match status" value="1"/>
</dbReference>
<keyword evidence="5 8" id="KW-1133">Transmembrane helix</keyword>